<evidence type="ECO:0000256" key="1">
    <source>
        <dbReference type="SAM" id="MobiDB-lite"/>
    </source>
</evidence>
<evidence type="ECO:0000313" key="3">
    <source>
        <dbReference type="EMBL" id="QDT54132.1"/>
    </source>
</evidence>
<name>A0A517SDC4_9PLAN</name>
<dbReference type="Proteomes" id="UP000315700">
    <property type="component" value="Chromosome"/>
</dbReference>
<dbReference type="KEGG" id="ccos:Pan44_21590"/>
<feature type="compositionally biased region" description="Polar residues" evidence="1">
    <location>
        <begin position="699"/>
        <end position="713"/>
    </location>
</feature>
<feature type="compositionally biased region" description="Basic and acidic residues" evidence="1">
    <location>
        <begin position="661"/>
        <end position="673"/>
    </location>
</feature>
<keyword evidence="2" id="KW-0472">Membrane</keyword>
<feature type="compositionally biased region" description="Basic and acidic residues" evidence="1">
    <location>
        <begin position="1140"/>
        <end position="1153"/>
    </location>
</feature>
<feature type="compositionally biased region" description="Polar residues" evidence="1">
    <location>
        <begin position="1096"/>
        <end position="1109"/>
    </location>
</feature>
<organism evidence="3 4">
    <name type="scientific">Caulifigura coniformis</name>
    <dbReference type="NCBI Taxonomy" id="2527983"/>
    <lineage>
        <taxon>Bacteria</taxon>
        <taxon>Pseudomonadati</taxon>
        <taxon>Planctomycetota</taxon>
        <taxon>Planctomycetia</taxon>
        <taxon>Planctomycetales</taxon>
        <taxon>Planctomycetaceae</taxon>
        <taxon>Caulifigura</taxon>
    </lineage>
</organism>
<feature type="compositionally biased region" description="Low complexity" evidence="1">
    <location>
        <begin position="633"/>
        <end position="657"/>
    </location>
</feature>
<feature type="compositionally biased region" description="Basic and acidic residues" evidence="1">
    <location>
        <begin position="684"/>
        <end position="698"/>
    </location>
</feature>
<feature type="compositionally biased region" description="Polar residues" evidence="1">
    <location>
        <begin position="872"/>
        <end position="889"/>
    </location>
</feature>
<dbReference type="EMBL" id="CP036271">
    <property type="protein sequence ID" value="QDT54132.1"/>
    <property type="molecule type" value="Genomic_DNA"/>
</dbReference>
<feature type="compositionally biased region" description="Basic and acidic residues" evidence="1">
    <location>
        <begin position="546"/>
        <end position="567"/>
    </location>
</feature>
<feature type="compositionally biased region" description="Basic and acidic residues" evidence="1">
    <location>
        <begin position="1114"/>
        <end position="1129"/>
    </location>
</feature>
<feature type="compositionally biased region" description="Basic and acidic residues" evidence="1">
    <location>
        <begin position="764"/>
        <end position="778"/>
    </location>
</feature>
<feature type="transmembrane region" description="Helical" evidence="2">
    <location>
        <begin position="162"/>
        <end position="184"/>
    </location>
</feature>
<dbReference type="RefSeq" id="WP_145029919.1">
    <property type="nucleotide sequence ID" value="NZ_CP036271.1"/>
</dbReference>
<feature type="compositionally biased region" description="Polar residues" evidence="1">
    <location>
        <begin position="932"/>
        <end position="941"/>
    </location>
</feature>
<feature type="compositionally biased region" description="Polar residues" evidence="1">
    <location>
        <begin position="1055"/>
        <end position="1067"/>
    </location>
</feature>
<dbReference type="InParanoid" id="A0A517SDC4"/>
<feature type="compositionally biased region" description="Basic and acidic residues" evidence="1">
    <location>
        <begin position="1071"/>
        <end position="1088"/>
    </location>
</feature>
<feature type="compositionally biased region" description="Basic and acidic residues" evidence="1">
    <location>
        <begin position="1353"/>
        <end position="1367"/>
    </location>
</feature>
<keyword evidence="2" id="KW-1133">Transmembrane helix</keyword>
<proteinExistence type="predicted"/>
<feature type="compositionally biased region" description="Gly residues" evidence="1">
    <location>
        <begin position="1211"/>
        <end position="1220"/>
    </location>
</feature>
<feature type="compositionally biased region" description="Polar residues" evidence="1">
    <location>
        <begin position="607"/>
        <end position="621"/>
    </location>
</feature>
<evidence type="ECO:0000256" key="2">
    <source>
        <dbReference type="SAM" id="Phobius"/>
    </source>
</evidence>
<sequence length="1367" mass="143696">MPKSAAEATPPAGNRFVEFDEFIDYQLNKTSKSIQSTDVLVGVVGAALGVTLYLFAFIVADHWLVTGGLGLWARIAFWSVGTVALGYWIVTRLLRPLNSRVNVLFAARQIERTQPGLKSSLLTLTDLKQSGRTASGQILGSLEKRAAVGLSKADVEEAVDRSALMTSSYALLFLLATFCGYALFSPKSILQSAWRAIAPFTSTGVATRTRIDRVNPGNAEVPALAHLEIEVETSGQAPQEATLYYTTADGAFVDEALPLRDSGEGLRRYRGTLIGPDGRGLRQNLTYHVVAGDARSETYTVNVIESPAAVVDGVDYEYLPYTGVSNKSEPGGAIDAWEGTRVTVNATANRKVKSAMLLFSDTEDTSVKAEELPMLVADGTKLKVSWQLALRRDGSFPRFYRVQLVTEENHQDPQPTLQPLNIRPDLPPRVEVLYPKSDLQAPVNGVVEIAYRASDPDFKLRSLVLNLEHDGQVLVSSPRLFTGPPDEESRQGTYKLRLAELNLAAGSRLTYWIEARDNFEPFADRGINRSFTPRLNIDLVAPKPPAETRKQEEQASKDAQEALDQARPDQPQPAGAEDNGAERPDGAQGASESKPPSDPDQAEQRPGTENNPGQKPENSTPGEKPSPMPGDAAQNPPHEQQPPQEQQQPNGAQQQQPSRENTGEKQEGKDGAAGDKTASGESKPGAEQRPGDQGRDRNGSQGSNSDQKGNDGQPSGPREQAPDDTQIQKLIDWHKKQTEREQSGNKPGEADPSKPNESNPQESKPQDDAGKPGEKGPDGRSPQTEPGADPSSPMKGEEDAAPGKPGEKRDGQQDNKTSKSDGSKSEGETTSKGEPGGTPSGQPMQKPSAKGEQPSPDNRQGTESGKPGMEDSPSTSPDQKNQPGTGDNSSSKKPDGNQASTPSDPAAPGQPGAKPDAGQKPGSTPMPGAPSADQTENSAQSPMGDRNAPGDKATSNERKPADQDNANTGAKGQDSPDGKSGDRTQPGEQKPGAQEKPGNSSQKPVGQNDDMGTREQGMGDPGSSKPGETGGQKTPGQGEAGKNGESSKTGEKSGTGKSENGSKSSQPGSKEGGDSKGDGSSKPQDDGSAKGADQSGKGNNSPMSDSPQDGGQKPGEKGGDEKSSQEQDSGKQGGDQKQGGSDDKAGGDQKGGDQKQGGGDQKGGEQKQGGQDSKDGGGQSSKPGGDNASGKQSSSGEGGDPKPGMSSGAKPGAGGAGSSGPGAAAAEGAQGEGSGGESTAEAANLENRKKATNLALKRLQETLERGDIDPELQKELGFTDDELRSFMDRLEERLADTGDDNSPEAQARRRQFEQLLKGIDLQTQTSKRAAGTGEGPSTSGFGTSGRPAPAEYRAAEKRYRESLNKKK</sequence>
<feature type="compositionally biased region" description="Basic and acidic residues" evidence="1">
    <location>
        <begin position="805"/>
        <end position="831"/>
    </location>
</feature>
<evidence type="ECO:0008006" key="5">
    <source>
        <dbReference type="Google" id="ProtNLM"/>
    </source>
</evidence>
<dbReference type="OrthoDB" id="257350at2"/>
<accession>A0A517SDC4</accession>
<feature type="region of interest" description="Disordered" evidence="1">
    <location>
        <begin position="1317"/>
        <end position="1367"/>
    </location>
</feature>
<evidence type="ECO:0000313" key="4">
    <source>
        <dbReference type="Proteomes" id="UP000315700"/>
    </source>
</evidence>
<keyword evidence="2" id="KW-0812">Transmembrane</keyword>
<keyword evidence="4" id="KW-1185">Reference proteome</keyword>
<feature type="region of interest" description="Disordered" evidence="1">
    <location>
        <begin position="538"/>
        <end position="1249"/>
    </location>
</feature>
<feature type="transmembrane region" description="Helical" evidence="2">
    <location>
        <begin position="71"/>
        <end position="90"/>
    </location>
</feature>
<feature type="transmembrane region" description="Helical" evidence="2">
    <location>
        <begin position="39"/>
        <end position="59"/>
    </location>
</feature>
<protein>
    <recommendedName>
        <fullName evidence="5">Immunoglobulin G-binding protein A</fullName>
    </recommendedName>
</protein>
<reference evidence="3 4" key="1">
    <citation type="submission" date="2019-02" db="EMBL/GenBank/DDBJ databases">
        <title>Deep-cultivation of Planctomycetes and their phenomic and genomic characterization uncovers novel biology.</title>
        <authorList>
            <person name="Wiegand S."/>
            <person name="Jogler M."/>
            <person name="Boedeker C."/>
            <person name="Pinto D."/>
            <person name="Vollmers J."/>
            <person name="Rivas-Marin E."/>
            <person name="Kohn T."/>
            <person name="Peeters S.H."/>
            <person name="Heuer A."/>
            <person name="Rast P."/>
            <person name="Oberbeckmann S."/>
            <person name="Bunk B."/>
            <person name="Jeske O."/>
            <person name="Meyerdierks A."/>
            <person name="Storesund J.E."/>
            <person name="Kallscheuer N."/>
            <person name="Luecker S."/>
            <person name="Lage O.M."/>
            <person name="Pohl T."/>
            <person name="Merkel B.J."/>
            <person name="Hornburger P."/>
            <person name="Mueller R.-W."/>
            <person name="Bruemmer F."/>
            <person name="Labrenz M."/>
            <person name="Spormann A.M."/>
            <person name="Op den Camp H."/>
            <person name="Overmann J."/>
            <person name="Amann R."/>
            <person name="Jetten M.S.M."/>
            <person name="Mascher T."/>
            <person name="Medema M.H."/>
            <person name="Devos D.P."/>
            <person name="Kaster A.-K."/>
            <person name="Ovreas L."/>
            <person name="Rohde M."/>
            <person name="Galperin M.Y."/>
            <person name="Jogler C."/>
        </authorList>
    </citation>
    <scope>NUCLEOTIDE SEQUENCE [LARGE SCALE GENOMIC DNA]</scope>
    <source>
        <strain evidence="3 4">Pan44</strain>
    </source>
</reference>
<feature type="compositionally biased region" description="Basic and acidic residues" evidence="1">
    <location>
        <begin position="731"/>
        <end position="754"/>
    </location>
</feature>
<gene>
    <name evidence="3" type="ORF">Pan44_21590</name>
</gene>